<dbReference type="GO" id="GO:0016020">
    <property type="term" value="C:membrane"/>
    <property type="evidence" value="ECO:0007669"/>
    <property type="project" value="InterPro"/>
</dbReference>
<dbReference type="GO" id="GO:0042546">
    <property type="term" value="P:cell wall biogenesis"/>
    <property type="evidence" value="ECO:0007669"/>
    <property type="project" value="InterPro"/>
</dbReference>
<evidence type="ECO:0000313" key="8">
    <source>
        <dbReference type="EnsemblProtists" id="EKX50920"/>
    </source>
</evidence>
<dbReference type="PANTHER" id="PTHR31889:SF2">
    <property type="entry name" value="FUCOSYLTRANSFERASE 3"/>
    <property type="match status" value="1"/>
</dbReference>
<evidence type="ECO:0000313" key="9">
    <source>
        <dbReference type="Proteomes" id="UP000011087"/>
    </source>
</evidence>
<evidence type="ECO:0000256" key="2">
    <source>
        <dbReference type="ARBA" id="ARBA00022676"/>
    </source>
</evidence>
<dbReference type="GeneID" id="17307598"/>
<reference evidence="8" key="3">
    <citation type="submission" date="2016-03" db="UniProtKB">
        <authorList>
            <consortium name="EnsemblProtists"/>
        </authorList>
    </citation>
    <scope>IDENTIFICATION</scope>
</reference>
<comment type="similarity">
    <text evidence="1">Belongs to the glycosyltransferase 37 family.</text>
</comment>
<dbReference type="SUPFAM" id="SSF53335">
    <property type="entry name" value="S-adenosyl-L-methionine-dependent methyltransferases"/>
    <property type="match status" value="1"/>
</dbReference>
<keyword evidence="3" id="KW-0808">Transferase</keyword>
<dbReference type="GO" id="GO:0008107">
    <property type="term" value="F:galactoside 2-alpha-L-fucosyltransferase activity"/>
    <property type="evidence" value="ECO:0007669"/>
    <property type="project" value="InterPro"/>
</dbReference>
<dbReference type="EMBL" id="JH992977">
    <property type="protein sequence ID" value="EKX50920.1"/>
    <property type="molecule type" value="Genomic_DNA"/>
</dbReference>
<reference evidence="9" key="2">
    <citation type="submission" date="2012-11" db="EMBL/GenBank/DDBJ databases">
        <authorList>
            <person name="Kuo A."/>
            <person name="Curtis B.A."/>
            <person name="Tanifuji G."/>
            <person name="Burki F."/>
            <person name="Gruber A."/>
            <person name="Irimia M."/>
            <person name="Maruyama S."/>
            <person name="Arias M.C."/>
            <person name="Ball S.G."/>
            <person name="Gile G.H."/>
            <person name="Hirakawa Y."/>
            <person name="Hopkins J.F."/>
            <person name="Rensing S.A."/>
            <person name="Schmutz J."/>
            <person name="Symeonidi A."/>
            <person name="Elias M."/>
            <person name="Eveleigh R.J."/>
            <person name="Herman E.K."/>
            <person name="Klute M.J."/>
            <person name="Nakayama T."/>
            <person name="Obornik M."/>
            <person name="Reyes-Prieto A."/>
            <person name="Armbrust E.V."/>
            <person name="Aves S.J."/>
            <person name="Beiko R.G."/>
            <person name="Coutinho P."/>
            <person name="Dacks J.B."/>
            <person name="Durnford D.G."/>
            <person name="Fast N.M."/>
            <person name="Green B.R."/>
            <person name="Grisdale C."/>
            <person name="Hempe F."/>
            <person name="Henrissat B."/>
            <person name="Hoppner M.P."/>
            <person name="Ishida K.-I."/>
            <person name="Kim E."/>
            <person name="Koreny L."/>
            <person name="Kroth P.G."/>
            <person name="Liu Y."/>
            <person name="Malik S.-B."/>
            <person name="Maier U.G."/>
            <person name="McRose D."/>
            <person name="Mock T."/>
            <person name="Neilson J.A."/>
            <person name="Onodera N.T."/>
            <person name="Poole A.M."/>
            <person name="Pritham E.J."/>
            <person name="Richards T.A."/>
            <person name="Rocap G."/>
            <person name="Roy S.W."/>
            <person name="Sarai C."/>
            <person name="Schaack S."/>
            <person name="Shirato S."/>
            <person name="Slamovits C.H."/>
            <person name="Spencer D.F."/>
            <person name="Suzuki S."/>
            <person name="Worden A.Z."/>
            <person name="Zauner S."/>
            <person name="Barry K."/>
            <person name="Bell C."/>
            <person name="Bharti A.K."/>
            <person name="Crow J.A."/>
            <person name="Grimwood J."/>
            <person name="Kramer R."/>
            <person name="Lindquist E."/>
            <person name="Lucas S."/>
            <person name="Salamov A."/>
            <person name="McFadden G.I."/>
            <person name="Lane C.E."/>
            <person name="Keeling P.J."/>
            <person name="Gray M.W."/>
            <person name="Grigoriev I.V."/>
            <person name="Archibald J.M."/>
        </authorList>
    </citation>
    <scope>NUCLEOTIDE SEQUENCE</scope>
    <source>
        <strain evidence="9">CCMP2712</strain>
    </source>
</reference>
<dbReference type="AlphaFoldDB" id="L1JRV6"/>
<keyword evidence="5" id="KW-0961">Cell wall biogenesis/degradation</keyword>
<evidence type="ECO:0000256" key="3">
    <source>
        <dbReference type="ARBA" id="ARBA00022679"/>
    </source>
</evidence>
<evidence type="ECO:0000256" key="1">
    <source>
        <dbReference type="ARBA" id="ARBA00010481"/>
    </source>
</evidence>
<dbReference type="HOGENOM" id="CLU_267507_0_0_1"/>
<evidence type="ECO:0000256" key="5">
    <source>
        <dbReference type="ARBA" id="ARBA00023316"/>
    </source>
</evidence>
<dbReference type="Gene3D" id="3.40.50.11350">
    <property type="match status" value="1"/>
</dbReference>
<sequence length="1233" mass="139008">MRSMKALLLFFLRALALHRTVCWSFDAEHEADLHLWARRHAFPDKVTTLKQEVLLIGDGQQMRFWPLWGFYQYLSRASSSFTPSVRLITSSTPGFRFGMMWEEMVYTLSRSRHPVLYFLVSPGDRPLPVIGLRHYPGIKILDVEDMEGQRRLEDLIVGNKIDFVTFRYFNDELVHLQALCKETTFHHMPFFLNPSHFYRGAGSGGEWMRNRDIDVLVYGNTWSHRYPLRHRALRALTTIKHGMSFEVIAHPGYHLDRRKADVHQLLCSDIGPEFWNLSRVDARDLRCCKGSRCMPDDCARVSWRVMQGPLSSCDDVKTCPLPAAVEAMNALKTCLPVIRGKQLGDKLRRAKIVITCSIQGSTDHGFHVSHSYLVAKYHEIGLCGAVIAGDIPLSGHGSGLQGRMIHLDPEMSDQEIVLALSEAVSDSREMVRLANSSFEYFQWNTYARGTIYWTSMIQSMLSRNFTSPSLLGSGLAETERLGLKDGKEYSRLRFNERWQHVIPSDPTYFPNEECLRAFFEEIIIKRSKSGVAKKSKLVDVGAGMGTESLIAAMHGWDVIAIEALKDNVAVLQEGARSNNVEDRICVLHAAAYDCTGREKLYKSSVELQDMGQTSACQMHNLHLPPSSFTSAAFTSSRDSLQGFLLNRSTKVANEDDMRRWSRGADGTFRLCGDESSTICSSLSPLSLQAAETIATELVKVVCLDNFLNVEEAVDVMLIQDFQENDKVVVGSAKLLSSGLVHLVIFDNRRRERRNFIHEMLMMDFCVVSLIDVSDKCDVVELDVCLDLQGDLKTEQHDWIVFKHVAAPLQGEATRSPAGAVFTISETKLQAFAKLQTSMFDPLNRQVDRKFLVLRSGHGIANTMLEEVSALLLSLASGRALVVSYDSDIFGLQRPSDCFNRPFPMSLEEIQSLQEVAGLSGRAEELSGDTARGYARYHELAACGNFNVSLKGPWAALQHLYSFPALFLNPSVTGLLHLEEEEEEMDVFQRLHAFLHRPAQSILREAERLWQTSLGSAACSVGVQFRWHHLSEHHGGRSNKTHLLLVSRMFLEAAVASCQRYFSSPSRPLNERSIAIWIASDYSFVYDVFRDSARSISQNSITVHHLDKDDTRIHGRPDDVGDLSGDHDDHEASLLDLEMLSSCRFLVCTRLSTFGYVAYARRSNVNGRSHSQYMLCDAEGRGCREVVGRMAGLVAGEPLHQDWPWTEQKLKQVSCYNKSEGVFTFLKRSIFKAV</sequence>
<dbReference type="PaxDb" id="55529-EKX50920"/>
<dbReference type="PANTHER" id="PTHR31889">
    <property type="entry name" value="FUCOSYLTRANSFERASE 2-RELATED"/>
    <property type="match status" value="1"/>
</dbReference>
<evidence type="ECO:0000313" key="7">
    <source>
        <dbReference type="EMBL" id="EKX50920.1"/>
    </source>
</evidence>
<dbReference type="EnsemblProtists" id="EKX50920">
    <property type="protein sequence ID" value="EKX50920"/>
    <property type="gene ID" value="GUITHDRAFT_135002"/>
</dbReference>
<feature type="signal peptide" evidence="6">
    <location>
        <begin position="1"/>
        <end position="22"/>
    </location>
</feature>
<proteinExistence type="inferred from homology"/>
<evidence type="ECO:0000256" key="6">
    <source>
        <dbReference type="SAM" id="SignalP"/>
    </source>
</evidence>
<dbReference type="GO" id="GO:0009969">
    <property type="term" value="P:xyloglucan biosynthetic process"/>
    <property type="evidence" value="ECO:0007669"/>
    <property type="project" value="TreeGrafter"/>
</dbReference>
<dbReference type="InterPro" id="IPR029063">
    <property type="entry name" value="SAM-dependent_MTases_sf"/>
</dbReference>
<dbReference type="InterPro" id="IPR004938">
    <property type="entry name" value="XG_FTase"/>
</dbReference>
<gene>
    <name evidence="7" type="ORF">GUITHDRAFT_135002</name>
</gene>
<reference evidence="7 9" key="1">
    <citation type="journal article" date="2012" name="Nature">
        <title>Algal genomes reveal evolutionary mosaicism and the fate of nucleomorphs.</title>
        <authorList>
            <consortium name="DOE Joint Genome Institute"/>
            <person name="Curtis B.A."/>
            <person name="Tanifuji G."/>
            <person name="Burki F."/>
            <person name="Gruber A."/>
            <person name="Irimia M."/>
            <person name="Maruyama S."/>
            <person name="Arias M.C."/>
            <person name="Ball S.G."/>
            <person name="Gile G.H."/>
            <person name="Hirakawa Y."/>
            <person name="Hopkins J.F."/>
            <person name="Kuo A."/>
            <person name="Rensing S.A."/>
            <person name="Schmutz J."/>
            <person name="Symeonidi A."/>
            <person name="Elias M."/>
            <person name="Eveleigh R.J."/>
            <person name="Herman E.K."/>
            <person name="Klute M.J."/>
            <person name="Nakayama T."/>
            <person name="Obornik M."/>
            <person name="Reyes-Prieto A."/>
            <person name="Armbrust E.V."/>
            <person name="Aves S.J."/>
            <person name="Beiko R.G."/>
            <person name="Coutinho P."/>
            <person name="Dacks J.B."/>
            <person name="Durnford D.G."/>
            <person name="Fast N.M."/>
            <person name="Green B.R."/>
            <person name="Grisdale C.J."/>
            <person name="Hempel F."/>
            <person name="Henrissat B."/>
            <person name="Hoppner M.P."/>
            <person name="Ishida K."/>
            <person name="Kim E."/>
            <person name="Koreny L."/>
            <person name="Kroth P.G."/>
            <person name="Liu Y."/>
            <person name="Malik S.B."/>
            <person name="Maier U.G."/>
            <person name="McRose D."/>
            <person name="Mock T."/>
            <person name="Neilson J.A."/>
            <person name="Onodera N.T."/>
            <person name="Poole A.M."/>
            <person name="Pritham E.J."/>
            <person name="Richards T.A."/>
            <person name="Rocap G."/>
            <person name="Roy S.W."/>
            <person name="Sarai C."/>
            <person name="Schaack S."/>
            <person name="Shirato S."/>
            <person name="Slamovits C.H."/>
            <person name="Spencer D.F."/>
            <person name="Suzuki S."/>
            <person name="Worden A.Z."/>
            <person name="Zauner S."/>
            <person name="Barry K."/>
            <person name="Bell C."/>
            <person name="Bharti A.K."/>
            <person name="Crow J.A."/>
            <person name="Grimwood J."/>
            <person name="Kramer R."/>
            <person name="Lindquist E."/>
            <person name="Lucas S."/>
            <person name="Salamov A."/>
            <person name="McFadden G.I."/>
            <person name="Lane C.E."/>
            <person name="Keeling P.J."/>
            <person name="Gray M.W."/>
            <person name="Grigoriev I.V."/>
            <person name="Archibald J.M."/>
        </authorList>
    </citation>
    <scope>NUCLEOTIDE SEQUENCE</scope>
    <source>
        <strain evidence="7 9">CCMP2712</strain>
    </source>
</reference>
<name>L1JRV6_GUITC</name>
<dbReference type="STRING" id="905079.L1JRV6"/>
<feature type="chain" id="PRO_5008771824" description="Methyltransferase domain-containing protein" evidence="6">
    <location>
        <begin position="23"/>
        <end position="1233"/>
    </location>
</feature>
<keyword evidence="6" id="KW-0732">Signal</keyword>
<keyword evidence="9" id="KW-1185">Reference proteome</keyword>
<dbReference type="KEGG" id="gtt:GUITHDRAFT_135002"/>
<keyword evidence="2" id="KW-0328">Glycosyltransferase</keyword>
<dbReference type="OrthoDB" id="411251at2759"/>
<dbReference type="Proteomes" id="UP000011087">
    <property type="component" value="Unassembled WGS sequence"/>
</dbReference>
<dbReference type="RefSeq" id="XP_005837900.1">
    <property type="nucleotide sequence ID" value="XM_005837843.1"/>
</dbReference>
<organism evidence="7">
    <name type="scientific">Guillardia theta (strain CCMP2712)</name>
    <name type="common">Cryptophyte</name>
    <dbReference type="NCBI Taxonomy" id="905079"/>
    <lineage>
        <taxon>Eukaryota</taxon>
        <taxon>Cryptophyceae</taxon>
        <taxon>Pyrenomonadales</taxon>
        <taxon>Geminigeraceae</taxon>
        <taxon>Guillardia</taxon>
    </lineage>
</organism>
<dbReference type="GO" id="GO:0071555">
    <property type="term" value="P:cell wall organization"/>
    <property type="evidence" value="ECO:0007669"/>
    <property type="project" value="UniProtKB-KW"/>
</dbReference>
<protein>
    <recommendedName>
        <fullName evidence="10">Methyltransferase domain-containing protein</fullName>
    </recommendedName>
</protein>
<evidence type="ECO:0000256" key="4">
    <source>
        <dbReference type="ARBA" id="ARBA00023180"/>
    </source>
</evidence>
<keyword evidence="4" id="KW-0325">Glycoprotein</keyword>
<accession>L1JRV6</accession>
<dbReference type="GO" id="GO:0005794">
    <property type="term" value="C:Golgi apparatus"/>
    <property type="evidence" value="ECO:0007669"/>
    <property type="project" value="TreeGrafter"/>
</dbReference>
<evidence type="ECO:0008006" key="10">
    <source>
        <dbReference type="Google" id="ProtNLM"/>
    </source>
</evidence>
<dbReference type="Gene3D" id="3.40.50.150">
    <property type="entry name" value="Vaccinia Virus protein VP39"/>
    <property type="match status" value="1"/>
</dbReference>